<organism evidence="1 2">
    <name type="scientific">Bacillus cereus</name>
    <dbReference type="NCBI Taxonomy" id="1396"/>
    <lineage>
        <taxon>Bacteria</taxon>
        <taxon>Bacillati</taxon>
        <taxon>Bacillota</taxon>
        <taxon>Bacilli</taxon>
        <taxon>Bacillales</taxon>
        <taxon>Bacillaceae</taxon>
        <taxon>Bacillus</taxon>
        <taxon>Bacillus cereus group</taxon>
    </lineage>
</organism>
<protein>
    <recommendedName>
        <fullName evidence="3">HNH endonuclease</fullName>
    </recommendedName>
</protein>
<evidence type="ECO:0000313" key="1">
    <source>
        <dbReference type="EMBL" id="PFQ47858.1"/>
    </source>
</evidence>
<gene>
    <name evidence="1" type="ORF">COK05_08975</name>
</gene>
<reference evidence="1 2" key="1">
    <citation type="submission" date="2017-09" db="EMBL/GenBank/DDBJ databases">
        <title>Large-scale bioinformatics analysis of Bacillus genomes uncovers conserved roles of natural products in bacterial physiology.</title>
        <authorList>
            <consortium name="Agbiome Team Llc"/>
            <person name="Bleich R.M."/>
            <person name="Grubbs K.J."/>
            <person name="Santa Maria K.C."/>
            <person name="Allen S.E."/>
            <person name="Farag S."/>
            <person name="Shank E.A."/>
            <person name="Bowers A."/>
        </authorList>
    </citation>
    <scope>NUCLEOTIDE SEQUENCE [LARGE SCALE GENOMIC DNA]</scope>
    <source>
        <strain evidence="1 2">AFS070861</strain>
    </source>
</reference>
<dbReference type="AlphaFoldDB" id="A0A2B2LY63"/>
<accession>A0A2B2LY63</accession>
<proteinExistence type="predicted"/>
<sequence>MDKQGRIELINSRHMVNNSFGVIDEVGISSLAAECEVSVVTIKKDLKEMGCIIYKRKNPKIKDLSEYEAIVEQLSLKIVKRMPRYAQKRSVRESIGKKNWNKVRTVMLEKYNRRCSVCGFKPEDTGMLEVHEQWEYDENKIVLKLVELSLLCTYCHSFQHLEHTAMLRIRRETWGEDRHKLNIHFMKTNQCTQDVLQASLSLSAKKLRDAMFQEHDAIMDMQPNEVAEYRKRKKQLETANWFYWIFEDMPLRDEVIVALKNKNKTVVNE</sequence>
<evidence type="ECO:0000313" key="2">
    <source>
        <dbReference type="Proteomes" id="UP000224386"/>
    </source>
</evidence>
<dbReference type="RefSeq" id="WP_098612300.1">
    <property type="nucleotide sequence ID" value="NZ_NVAP01000019.1"/>
</dbReference>
<evidence type="ECO:0008006" key="3">
    <source>
        <dbReference type="Google" id="ProtNLM"/>
    </source>
</evidence>
<name>A0A2B2LY63_BACCE</name>
<dbReference type="EMBL" id="NVAP01000019">
    <property type="protein sequence ID" value="PFQ47858.1"/>
    <property type="molecule type" value="Genomic_DNA"/>
</dbReference>
<dbReference type="Proteomes" id="UP000224386">
    <property type="component" value="Unassembled WGS sequence"/>
</dbReference>
<comment type="caution">
    <text evidence="1">The sequence shown here is derived from an EMBL/GenBank/DDBJ whole genome shotgun (WGS) entry which is preliminary data.</text>
</comment>